<sequence length="99" mass="11386">MAYVNGDLDEEIFMKQADYFIDQKHPDYVHKLQRSLYGLKEADQTCFCTVTHSCKHLDLECPKSLPLASDRDSELATEEFLSNSPSYRNLKSKEYASDA</sequence>
<dbReference type="Pfam" id="PF07727">
    <property type="entry name" value="RVT_2"/>
    <property type="match status" value="1"/>
</dbReference>
<accession>A0A4Y2BXY9</accession>
<dbReference type="Proteomes" id="UP000499080">
    <property type="component" value="Unassembled WGS sequence"/>
</dbReference>
<protein>
    <recommendedName>
        <fullName evidence="1">Reverse transcriptase Ty1/copia-type domain-containing protein</fullName>
    </recommendedName>
</protein>
<dbReference type="AlphaFoldDB" id="A0A4Y2BXY9"/>
<evidence type="ECO:0000313" key="3">
    <source>
        <dbReference type="Proteomes" id="UP000499080"/>
    </source>
</evidence>
<evidence type="ECO:0000259" key="1">
    <source>
        <dbReference type="Pfam" id="PF07727"/>
    </source>
</evidence>
<gene>
    <name evidence="2" type="ORF">AVEN_199974_1</name>
</gene>
<comment type="caution">
    <text evidence="2">The sequence shown here is derived from an EMBL/GenBank/DDBJ whole genome shotgun (WGS) entry which is preliminary data.</text>
</comment>
<dbReference type="OrthoDB" id="8049142at2759"/>
<organism evidence="2 3">
    <name type="scientific">Araneus ventricosus</name>
    <name type="common">Orbweaver spider</name>
    <name type="synonym">Epeira ventricosa</name>
    <dbReference type="NCBI Taxonomy" id="182803"/>
    <lineage>
        <taxon>Eukaryota</taxon>
        <taxon>Metazoa</taxon>
        <taxon>Ecdysozoa</taxon>
        <taxon>Arthropoda</taxon>
        <taxon>Chelicerata</taxon>
        <taxon>Arachnida</taxon>
        <taxon>Araneae</taxon>
        <taxon>Araneomorphae</taxon>
        <taxon>Entelegynae</taxon>
        <taxon>Araneoidea</taxon>
        <taxon>Araneidae</taxon>
        <taxon>Araneus</taxon>
    </lineage>
</organism>
<keyword evidence="3" id="KW-1185">Reference proteome</keyword>
<name>A0A4Y2BXY9_ARAVE</name>
<dbReference type="InterPro" id="IPR013103">
    <property type="entry name" value="RVT_2"/>
</dbReference>
<reference evidence="2 3" key="1">
    <citation type="journal article" date="2019" name="Sci. Rep.">
        <title>Orb-weaving spider Araneus ventricosus genome elucidates the spidroin gene catalogue.</title>
        <authorList>
            <person name="Kono N."/>
            <person name="Nakamura H."/>
            <person name="Ohtoshi R."/>
            <person name="Moran D.A.P."/>
            <person name="Shinohara A."/>
            <person name="Yoshida Y."/>
            <person name="Fujiwara M."/>
            <person name="Mori M."/>
            <person name="Tomita M."/>
            <person name="Arakawa K."/>
        </authorList>
    </citation>
    <scope>NUCLEOTIDE SEQUENCE [LARGE SCALE GENOMIC DNA]</scope>
</reference>
<dbReference type="EMBL" id="BGPR01000116">
    <property type="protein sequence ID" value="GBL96014.1"/>
    <property type="molecule type" value="Genomic_DNA"/>
</dbReference>
<feature type="domain" description="Reverse transcriptase Ty1/copia-type" evidence="1">
    <location>
        <begin position="2"/>
        <end position="59"/>
    </location>
</feature>
<proteinExistence type="predicted"/>
<evidence type="ECO:0000313" key="2">
    <source>
        <dbReference type="EMBL" id="GBL96014.1"/>
    </source>
</evidence>